<evidence type="ECO:0000313" key="4">
    <source>
        <dbReference type="Proteomes" id="UP000199149"/>
    </source>
</evidence>
<dbReference type="Proteomes" id="UP000199149">
    <property type="component" value="Unassembled WGS sequence"/>
</dbReference>
<dbReference type="PANTHER" id="PTHR46268:SF6">
    <property type="entry name" value="UNIVERSAL STRESS PROTEIN UP12"/>
    <property type="match status" value="1"/>
</dbReference>
<dbReference type="AlphaFoldDB" id="A0A1I4XMP8"/>
<dbReference type="SUPFAM" id="SSF52402">
    <property type="entry name" value="Adenine nucleotide alpha hydrolases-like"/>
    <property type="match status" value="2"/>
</dbReference>
<dbReference type="OrthoDB" id="9788959at2"/>
<dbReference type="InterPro" id="IPR006015">
    <property type="entry name" value="Universal_stress_UspA"/>
</dbReference>
<organism evidence="3 4">
    <name type="scientific">Algoriella xinjiangensis</name>
    <dbReference type="NCBI Taxonomy" id="684065"/>
    <lineage>
        <taxon>Bacteria</taxon>
        <taxon>Pseudomonadati</taxon>
        <taxon>Bacteroidota</taxon>
        <taxon>Flavobacteriia</taxon>
        <taxon>Flavobacteriales</taxon>
        <taxon>Weeksellaceae</taxon>
        <taxon>Algoriella</taxon>
    </lineage>
</organism>
<accession>A0A1I4XMP8</accession>
<dbReference type="Gene3D" id="3.40.50.620">
    <property type="entry name" value="HUPs"/>
    <property type="match status" value="2"/>
</dbReference>
<dbReference type="InterPro" id="IPR006016">
    <property type="entry name" value="UspA"/>
</dbReference>
<reference evidence="4" key="1">
    <citation type="submission" date="2016-10" db="EMBL/GenBank/DDBJ databases">
        <authorList>
            <person name="Varghese N."/>
            <person name="Submissions S."/>
        </authorList>
    </citation>
    <scope>NUCLEOTIDE SEQUENCE [LARGE SCALE GENOMIC DNA]</scope>
    <source>
        <strain evidence="4">XJ109</strain>
    </source>
</reference>
<dbReference type="EMBL" id="FOUZ01000009">
    <property type="protein sequence ID" value="SFN27111.1"/>
    <property type="molecule type" value="Genomic_DNA"/>
</dbReference>
<comment type="similarity">
    <text evidence="1">Belongs to the universal stress protein A family.</text>
</comment>
<evidence type="ECO:0000259" key="2">
    <source>
        <dbReference type="Pfam" id="PF00582"/>
    </source>
</evidence>
<sequence length="262" mass="29559">MTKILFPTDFSDTANNAFLYALNLAKVLNAEIRLISVQSSVKNYLDVTEDDFESYINQLKDIATANGLEDINIESSLVIGDLLMMILDIVNKQDISYIVMGTNGQNSLGKKFFGSNTLNVLNNATVPVMIVPNKVKFKKERNFAFATLFNETENKALAQMDEVVNRYNKQLKLVHVETKVVTTEMLRVKGEWEEKYPKAKIEIVNNDDVEGGLFSYCTSNKVDVLGVVHRELSSFERLFTINHSQRLLSNASVALLVFQESK</sequence>
<feature type="domain" description="UspA" evidence="2">
    <location>
        <begin position="2"/>
        <end position="132"/>
    </location>
</feature>
<dbReference type="CDD" id="cd00293">
    <property type="entry name" value="USP-like"/>
    <property type="match status" value="1"/>
</dbReference>
<evidence type="ECO:0000313" key="3">
    <source>
        <dbReference type="EMBL" id="SFN27111.1"/>
    </source>
</evidence>
<keyword evidence="4" id="KW-1185">Reference proteome</keyword>
<dbReference type="RefSeq" id="WP_092908515.1">
    <property type="nucleotide sequence ID" value="NZ_FOUZ01000009.1"/>
</dbReference>
<gene>
    <name evidence="3" type="ORF">SAMN05421738_10992</name>
</gene>
<evidence type="ECO:0000256" key="1">
    <source>
        <dbReference type="ARBA" id="ARBA00008791"/>
    </source>
</evidence>
<protein>
    <submittedName>
        <fullName evidence="3">Nucleotide-binding universal stress protein, UspA family</fullName>
    </submittedName>
</protein>
<proteinExistence type="inferred from homology"/>
<dbReference type="PANTHER" id="PTHR46268">
    <property type="entry name" value="STRESS RESPONSE PROTEIN NHAX"/>
    <property type="match status" value="1"/>
</dbReference>
<dbReference type="STRING" id="684065.SAMN05421738_10992"/>
<dbReference type="InterPro" id="IPR014729">
    <property type="entry name" value="Rossmann-like_a/b/a_fold"/>
</dbReference>
<name>A0A1I4XMP8_9FLAO</name>
<dbReference type="PRINTS" id="PR01438">
    <property type="entry name" value="UNVRSLSTRESS"/>
</dbReference>
<dbReference type="Pfam" id="PF00582">
    <property type="entry name" value="Usp"/>
    <property type="match status" value="1"/>
</dbReference>